<sequence length="146" mass="16222">MTTFHISLHSTRKFVFALIPVLSNCMICEAALLTYVWANALSSLWIMPSPAGIVAGISARMNETASDETRSVRKVAYCFIAPYCFITFEGGPRMCPGYEFARIEALVTIHNLIARYKWKLCAGSSFSRLPVLMPSQGLPDQVLPKK</sequence>
<keyword evidence="3" id="KW-1185">Reference proteome</keyword>
<keyword evidence="1" id="KW-0812">Transmembrane</keyword>
<protein>
    <recommendedName>
        <fullName evidence="4">Cytochrome P450</fullName>
    </recommendedName>
</protein>
<proteinExistence type="predicted"/>
<dbReference type="GO" id="GO:0005506">
    <property type="term" value="F:iron ion binding"/>
    <property type="evidence" value="ECO:0007669"/>
    <property type="project" value="InterPro"/>
</dbReference>
<name>A0AAV1RSQ1_9ROSI</name>
<dbReference type="InterPro" id="IPR036396">
    <property type="entry name" value="Cyt_P450_sf"/>
</dbReference>
<evidence type="ECO:0000313" key="3">
    <source>
        <dbReference type="Proteomes" id="UP001314170"/>
    </source>
</evidence>
<evidence type="ECO:0000256" key="1">
    <source>
        <dbReference type="SAM" id="Phobius"/>
    </source>
</evidence>
<keyword evidence="1" id="KW-1133">Transmembrane helix</keyword>
<organism evidence="2 3">
    <name type="scientific">Dovyalis caffra</name>
    <dbReference type="NCBI Taxonomy" id="77055"/>
    <lineage>
        <taxon>Eukaryota</taxon>
        <taxon>Viridiplantae</taxon>
        <taxon>Streptophyta</taxon>
        <taxon>Embryophyta</taxon>
        <taxon>Tracheophyta</taxon>
        <taxon>Spermatophyta</taxon>
        <taxon>Magnoliopsida</taxon>
        <taxon>eudicotyledons</taxon>
        <taxon>Gunneridae</taxon>
        <taxon>Pentapetalae</taxon>
        <taxon>rosids</taxon>
        <taxon>fabids</taxon>
        <taxon>Malpighiales</taxon>
        <taxon>Salicaceae</taxon>
        <taxon>Flacourtieae</taxon>
        <taxon>Dovyalis</taxon>
    </lineage>
</organism>
<dbReference type="GO" id="GO:0020037">
    <property type="term" value="F:heme binding"/>
    <property type="evidence" value="ECO:0007669"/>
    <property type="project" value="InterPro"/>
</dbReference>
<reference evidence="2 3" key="1">
    <citation type="submission" date="2024-01" db="EMBL/GenBank/DDBJ databases">
        <authorList>
            <person name="Waweru B."/>
        </authorList>
    </citation>
    <scope>NUCLEOTIDE SEQUENCE [LARGE SCALE GENOMIC DNA]</scope>
</reference>
<dbReference type="EMBL" id="CAWUPB010001116">
    <property type="protein sequence ID" value="CAK7338473.1"/>
    <property type="molecule type" value="Genomic_DNA"/>
</dbReference>
<feature type="transmembrane region" description="Helical" evidence="1">
    <location>
        <begin position="14"/>
        <end position="38"/>
    </location>
</feature>
<keyword evidence="1" id="KW-0472">Membrane</keyword>
<evidence type="ECO:0008006" key="4">
    <source>
        <dbReference type="Google" id="ProtNLM"/>
    </source>
</evidence>
<dbReference type="Pfam" id="PF00067">
    <property type="entry name" value="p450"/>
    <property type="match status" value="1"/>
</dbReference>
<dbReference type="Proteomes" id="UP001314170">
    <property type="component" value="Unassembled WGS sequence"/>
</dbReference>
<comment type="caution">
    <text evidence="2">The sequence shown here is derived from an EMBL/GenBank/DDBJ whole genome shotgun (WGS) entry which is preliminary data.</text>
</comment>
<gene>
    <name evidence="2" type="ORF">DCAF_LOCUS13521</name>
</gene>
<dbReference type="InterPro" id="IPR001128">
    <property type="entry name" value="Cyt_P450"/>
</dbReference>
<dbReference type="GO" id="GO:0004497">
    <property type="term" value="F:monooxygenase activity"/>
    <property type="evidence" value="ECO:0007669"/>
    <property type="project" value="InterPro"/>
</dbReference>
<accession>A0AAV1RSQ1</accession>
<dbReference type="GO" id="GO:0016705">
    <property type="term" value="F:oxidoreductase activity, acting on paired donors, with incorporation or reduction of molecular oxygen"/>
    <property type="evidence" value="ECO:0007669"/>
    <property type="project" value="InterPro"/>
</dbReference>
<dbReference type="SUPFAM" id="SSF48264">
    <property type="entry name" value="Cytochrome P450"/>
    <property type="match status" value="1"/>
</dbReference>
<dbReference type="Gene3D" id="1.10.630.10">
    <property type="entry name" value="Cytochrome P450"/>
    <property type="match status" value="1"/>
</dbReference>
<evidence type="ECO:0000313" key="2">
    <source>
        <dbReference type="EMBL" id="CAK7338473.1"/>
    </source>
</evidence>
<dbReference type="AlphaFoldDB" id="A0AAV1RSQ1"/>